<keyword evidence="3" id="KW-0804">Transcription</keyword>
<dbReference type="Gene3D" id="1.10.10.10">
    <property type="entry name" value="Winged helix-like DNA-binding domain superfamily/Winged helix DNA-binding domain"/>
    <property type="match status" value="1"/>
</dbReference>
<dbReference type="EMBL" id="FNFV01000002">
    <property type="protein sequence ID" value="SDK28927.1"/>
    <property type="molecule type" value="Genomic_DNA"/>
</dbReference>
<proteinExistence type="predicted"/>
<dbReference type="OrthoDB" id="9814676at2"/>
<dbReference type="InterPro" id="IPR035472">
    <property type="entry name" value="RpiR-like_SIS"/>
</dbReference>
<dbReference type="InterPro" id="IPR009057">
    <property type="entry name" value="Homeodomain-like_sf"/>
</dbReference>
<dbReference type="InterPro" id="IPR000281">
    <property type="entry name" value="HTH_RpiR"/>
</dbReference>
<evidence type="ECO:0000256" key="1">
    <source>
        <dbReference type="ARBA" id="ARBA00023015"/>
    </source>
</evidence>
<dbReference type="CDD" id="cd05013">
    <property type="entry name" value="SIS_RpiR"/>
    <property type="match status" value="1"/>
</dbReference>
<feature type="domain" description="SIS" evidence="5">
    <location>
        <begin position="132"/>
        <end position="269"/>
    </location>
</feature>
<dbReference type="PROSITE" id="PS51071">
    <property type="entry name" value="HTH_RPIR"/>
    <property type="match status" value="1"/>
</dbReference>
<evidence type="ECO:0000259" key="5">
    <source>
        <dbReference type="PROSITE" id="PS51464"/>
    </source>
</evidence>
<dbReference type="InterPro" id="IPR047640">
    <property type="entry name" value="RpiR-like"/>
</dbReference>
<dbReference type="GO" id="GO:0003677">
    <property type="term" value="F:DNA binding"/>
    <property type="evidence" value="ECO:0007669"/>
    <property type="project" value="UniProtKB-KW"/>
</dbReference>
<keyword evidence="2" id="KW-0238">DNA-binding</keyword>
<keyword evidence="7" id="KW-1185">Reference proteome</keyword>
<name>A0A1G9ANT1_9RHOB</name>
<dbReference type="GO" id="GO:1901135">
    <property type="term" value="P:carbohydrate derivative metabolic process"/>
    <property type="evidence" value="ECO:0007669"/>
    <property type="project" value="InterPro"/>
</dbReference>
<dbReference type="PANTHER" id="PTHR30514:SF18">
    <property type="entry name" value="RPIR-FAMILY TRANSCRIPTIONAL REGULATOR"/>
    <property type="match status" value="1"/>
</dbReference>
<dbReference type="AlphaFoldDB" id="A0A1G9ANT1"/>
<dbReference type="SUPFAM" id="SSF53697">
    <property type="entry name" value="SIS domain"/>
    <property type="match status" value="1"/>
</dbReference>
<keyword evidence="1" id="KW-0805">Transcription regulation</keyword>
<evidence type="ECO:0000256" key="3">
    <source>
        <dbReference type="ARBA" id="ARBA00023163"/>
    </source>
</evidence>
<evidence type="ECO:0000259" key="4">
    <source>
        <dbReference type="PROSITE" id="PS51071"/>
    </source>
</evidence>
<dbReference type="InterPro" id="IPR036388">
    <property type="entry name" value="WH-like_DNA-bd_sf"/>
</dbReference>
<dbReference type="GO" id="GO:0003700">
    <property type="term" value="F:DNA-binding transcription factor activity"/>
    <property type="evidence" value="ECO:0007669"/>
    <property type="project" value="InterPro"/>
</dbReference>
<evidence type="ECO:0000313" key="6">
    <source>
        <dbReference type="EMBL" id="SDK28927.1"/>
    </source>
</evidence>
<dbReference type="PROSITE" id="PS51464">
    <property type="entry name" value="SIS"/>
    <property type="match status" value="1"/>
</dbReference>
<reference evidence="7" key="1">
    <citation type="submission" date="2016-10" db="EMBL/GenBank/DDBJ databases">
        <authorList>
            <person name="Varghese N."/>
            <person name="Submissions S."/>
        </authorList>
    </citation>
    <scope>NUCLEOTIDE SEQUENCE [LARGE SCALE GENOMIC DNA]</scope>
    <source>
        <strain evidence="7">CGMCC 1.10789</strain>
    </source>
</reference>
<sequence length="291" mass="31485">MAEHDTIRDKIASQYAELSDRLKVAADYVAEHPLDVATRSLRSLSAASGVSPATFSRLARALGFSSYEEMRELSRRAVGNRALSFSERAGLLRAEARAGGGPVSMLERQAAACIRNIAELEHNTDRRRLTQAVDLLHAARNVVLFGAFSSTGVVEYMAYLANYIAPNWTLAGRMGASLGAALADLGAEDALLVVTKTPYARRAVVACEMARSDGAQVILITDSHACPAIPHANVHFLVPTESPQFFSSYAATVVLIETIIAMLVARSEADPSERIRQVEQRNRGLGEFWPG</sequence>
<dbReference type="Proteomes" id="UP000199328">
    <property type="component" value="Unassembled WGS sequence"/>
</dbReference>
<dbReference type="RefSeq" id="WP_092498826.1">
    <property type="nucleotide sequence ID" value="NZ_FNFV01000002.1"/>
</dbReference>
<dbReference type="PANTHER" id="PTHR30514">
    <property type="entry name" value="GLUCOKINASE"/>
    <property type="match status" value="1"/>
</dbReference>
<dbReference type="Gene3D" id="3.40.50.10490">
    <property type="entry name" value="Glucose-6-phosphate isomerase like protein, domain 1"/>
    <property type="match status" value="1"/>
</dbReference>
<dbReference type="GO" id="GO:0097367">
    <property type="term" value="F:carbohydrate derivative binding"/>
    <property type="evidence" value="ECO:0007669"/>
    <property type="project" value="InterPro"/>
</dbReference>
<evidence type="ECO:0000313" key="7">
    <source>
        <dbReference type="Proteomes" id="UP000199328"/>
    </source>
</evidence>
<dbReference type="STRING" id="990712.SAMN05216257_102219"/>
<dbReference type="SUPFAM" id="SSF46689">
    <property type="entry name" value="Homeodomain-like"/>
    <property type="match status" value="1"/>
</dbReference>
<dbReference type="InterPro" id="IPR001347">
    <property type="entry name" value="SIS_dom"/>
</dbReference>
<gene>
    <name evidence="6" type="ORF">SAMN05216257_102219</name>
</gene>
<evidence type="ECO:0000256" key="2">
    <source>
        <dbReference type="ARBA" id="ARBA00023125"/>
    </source>
</evidence>
<accession>A0A1G9ANT1</accession>
<protein>
    <submittedName>
        <fullName evidence="6">Transcriptional regulator, RpiR family</fullName>
    </submittedName>
</protein>
<feature type="domain" description="HTH rpiR-type" evidence="4">
    <location>
        <begin position="5"/>
        <end position="81"/>
    </location>
</feature>
<dbReference type="InterPro" id="IPR046348">
    <property type="entry name" value="SIS_dom_sf"/>
</dbReference>
<organism evidence="6 7">
    <name type="scientific">Meinhardsimonia xiamenensis</name>
    <dbReference type="NCBI Taxonomy" id="990712"/>
    <lineage>
        <taxon>Bacteria</taxon>
        <taxon>Pseudomonadati</taxon>
        <taxon>Pseudomonadota</taxon>
        <taxon>Alphaproteobacteria</taxon>
        <taxon>Rhodobacterales</taxon>
        <taxon>Paracoccaceae</taxon>
        <taxon>Meinhardsimonia</taxon>
    </lineage>
</organism>
<dbReference type="Pfam" id="PF01380">
    <property type="entry name" value="SIS"/>
    <property type="match status" value="1"/>
</dbReference>
<dbReference type="Pfam" id="PF01418">
    <property type="entry name" value="HTH_6"/>
    <property type="match status" value="1"/>
</dbReference>